<accession>A0A8B0MC03</accession>
<dbReference type="GO" id="GO:0006805">
    <property type="term" value="P:xenobiotic metabolic process"/>
    <property type="evidence" value="ECO:0007669"/>
    <property type="project" value="TreeGrafter"/>
</dbReference>
<dbReference type="InterPro" id="IPR001128">
    <property type="entry name" value="Cyt_P450"/>
</dbReference>
<evidence type="ECO:0000256" key="11">
    <source>
        <dbReference type="ARBA" id="ARBA00023004"/>
    </source>
</evidence>
<evidence type="ECO:0000256" key="10">
    <source>
        <dbReference type="ARBA" id="ARBA00023002"/>
    </source>
</evidence>
<dbReference type="Gene3D" id="1.10.630.10">
    <property type="entry name" value="Cytochrome P450"/>
    <property type="match status" value="1"/>
</dbReference>
<evidence type="ECO:0000256" key="12">
    <source>
        <dbReference type="ARBA" id="ARBA00023033"/>
    </source>
</evidence>
<dbReference type="OrthoDB" id="3934656at2759"/>
<evidence type="ECO:0000256" key="6">
    <source>
        <dbReference type="ARBA" id="ARBA00022617"/>
    </source>
</evidence>
<name>A0A8B0MC03_EURAF</name>
<evidence type="ECO:0000256" key="9">
    <source>
        <dbReference type="ARBA" id="ARBA00022848"/>
    </source>
</evidence>
<dbReference type="Pfam" id="PF00067">
    <property type="entry name" value="p450"/>
    <property type="match status" value="1"/>
</dbReference>
<reference evidence="17" key="1">
    <citation type="submission" date="2020-10" db="EMBL/GenBank/DDBJ databases">
        <authorList>
            <person name="Kim D.-H."/>
        </authorList>
    </citation>
    <scope>NUCLEOTIDE SEQUENCE</scope>
</reference>
<feature type="signal peptide" evidence="16">
    <location>
        <begin position="1"/>
        <end position="19"/>
    </location>
</feature>
<dbReference type="InterPro" id="IPR050182">
    <property type="entry name" value="Cytochrome_P450_fam2"/>
</dbReference>
<dbReference type="GO" id="GO:0020037">
    <property type="term" value="F:heme binding"/>
    <property type="evidence" value="ECO:0007669"/>
    <property type="project" value="InterPro"/>
</dbReference>
<sequence length="485" mass="55901">MLTIVLVSLFLYAWWRLFSKEVSNIPGPLCLPFLGCPLWLKSKRGFLDWLTQPSVVKNPISFIQIGPTLKYYIINDFKIMKELFSKEAFSHRSAADFQLQHRFVTVNKPDGILLTNGDQWSHQRRFALKTLKDFGFGKQSLESTINTEIDEIITKYSLHQGDIKIGSDFNIPVISILWKIVSGSRITMDSTESVRMVELVNEIFTKGNFHLKVLPYSFLKHFPNITGYKNRAEILEEHKAFMLKIIDEHEETFEAGQLKDFIDVYLDQMQSDNSGKYSKGDLSASMIDFFHAGTETTSTTLKWVLLYLALNQNDQEACRREINEVLGETRPEVAHMSSLPYTVATITEIQRLSSVAPISLDHETTETFNYREFTFPKGAVFIANLRHIMTDPKHFHDPLKFNPKRFLDAKGTYVKNERVIPFGIGKRFCMGELLARNELFLFTVNLIQQLRIQPSDNHPLPNPENYCANATRIPDDFYVKFTAVR</sequence>
<dbReference type="GO" id="GO:0005789">
    <property type="term" value="C:endoplasmic reticulum membrane"/>
    <property type="evidence" value="ECO:0007669"/>
    <property type="project" value="UniProtKB-SubCell"/>
</dbReference>
<dbReference type="PRINTS" id="PR00385">
    <property type="entry name" value="P450"/>
</dbReference>
<evidence type="ECO:0000256" key="1">
    <source>
        <dbReference type="ARBA" id="ARBA00001971"/>
    </source>
</evidence>
<feature type="chain" id="PRO_5032412225" evidence="16">
    <location>
        <begin position="20"/>
        <end position="485"/>
    </location>
</feature>
<dbReference type="InterPro" id="IPR036396">
    <property type="entry name" value="Cyt_P450_sf"/>
</dbReference>
<evidence type="ECO:0000256" key="2">
    <source>
        <dbReference type="ARBA" id="ARBA00003690"/>
    </source>
</evidence>
<keyword evidence="10 15" id="KW-0560">Oxidoreductase</keyword>
<dbReference type="EMBL" id="MW149380">
    <property type="protein sequence ID" value="QTW43680.1"/>
    <property type="molecule type" value="mRNA"/>
</dbReference>
<dbReference type="GO" id="GO:0006082">
    <property type="term" value="P:organic acid metabolic process"/>
    <property type="evidence" value="ECO:0007669"/>
    <property type="project" value="TreeGrafter"/>
</dbReference>
<evidence type="ECO:0000256" key="5">
    <source>
        <dbReference type="ARBA" id="ARBA00010617"/>
    </source>
</evidence>
<evidence type="ECO:0000256" key="7">
    <source>
        <dbReference type="ARBA" id="ARBA00022723"/>
    </source>
</evidence>
<dbReference type="InterPro" id="IPR002401">
    <property type="entry name" value="Cyt_P450_E_grp-I"/>
</dbReference>
<keyword evidence="11 14" id="KW-0408">Iron</keyword>
<dbReference type="PANTHER" id="PTHR24300:SF376">
    <property type="entry name" value="CYTOCHROME P450 15A1"/>
    <property type="match status" value="1"/>
</dbReference>
<dbReference type="AlphaFoldDB" id="A0A8B0MC03"/>
<evidence type="ECO:0000256" key="4">
    <source>
        <dbReference type="ARBA" id="ARBA00004406"/>
    </source>
</evidence>
<keyword evidence="12 15" id="KW-0503">Monooxygenase</keyword>
<dbReference type="PROSITE" id="PS00086">
    <property type="entry name" value="CYTOCHROME_P450"/>
    <property type="match status" value="1"/>
</dbReference>
<comment type="function">
    <text evidence="2">May be involved in the metabolism of insect hormones and in the breakdown of synthetic insecticides.</text>
</comment>
<dbReference type="GO" id="GO:0016712">
    <property type="term" value="F:oxidoreductase activity, acting on paired donors, with incorporation or reduction of molecular oxygen, reduced flavin or flavoprotein as one donor, and incorporation of one atom of oxygen"/>
    <property type="evidence" value="ECO:0007669"/>
    <property type="project" value="TreeGrafter"/>
</dbReference>
<reference evidence="17" key="2">
    <citation type="journal article" name="Mar. Pollut. Bull.">
        <title>The genome of the European estuarine calanoid copepod Eurytemora affinis: Potential use in molecular ecotoxicology.</title>
        <authorList>
            <person name="Choi B.S."/>
            <person name="Kim D.H."/>
            <person name="Kim M.S."/>
            <person name="Park J.C."/>
            <person name="Lee Y.H."/>
            <person name="Kim H.J."/>
            <person name="Jeong C.B."/>
            <person name="Hagiwara A."/>
            <person name="Souissi S."/>
            <person name="Lee J.S."/>
        </authorList>
    </citation>
    <scope>NUCLEOTIDE SEQUENCE</scope>
</reference>
<evidence type="ECO:0000256" key="3">
    <source>
        <dbReference type="ARBA" id="ARBA00004174"/>
    </source>
</evidence>
<comment type="similarity">
    <text evidence="5 15">Belongs to the cytochrome P450 family.</text>
</comment>
<evidence type="ECO:0000256" key="13">
    <source>
        <dbReference type="ARBA" id="ARBA00023136"/>
    </source>
</evidence>
<organism evidence="17">
    <name type="scientific">Eurytemora affinis</name>
    <name type="common">Copepod</name>
    <name type="synonym">Temora affinis</name>
    <dbReference type="NCBI Taxonomy" id="88015"/>
    <lineage>
        <taxon>Eukaryota</taxon>
        <taxon>Metazoa</taxon>
        <taxon>Ecdysozoa</taxon>
        <taxon>Arthropoda</taxon>
        <taxon>Crustacea</taxon>
        <taxon>Multicrustacea</taxon>
        <taxon>Hexanauplia</taxon>
        <taxon>Copepoda</taxon>
        <taxon>Calanoida</taxon>
        <taxon>Temoridae</taxon>
        <taxon>Eurytemora</taxon>
    </lineage>
</organism>
<dbReference type="PRINTS" id="PR00463">
    <property type="entry name" value="EP450I"/>
</dbReference>
<keyword evidence="8" id="KW-0256">Endoplasmic reticulum</keyword>
<comment type="subcellular location">
    <subcellularLocation>
        <location evidence="4">Endoplasmic reticulum membrane</location>
        <topology evidence="4">Peripheral membrane protein</topology>
    </subcellularLocation>
    <subcellularLocation>
        <location evidence="3">Microsome membrane</location>
        <topology evidence="3">Peripheral membrane protein</topology>
    </subcellularLocation>
</comment>
<dbReference type="InterPro" id="IPR017972">
    <property type="entry name" value="Cyt_P450_CS"/>
</dbReference>
<feature type="binding site" description="axial binding residue" evidence="14">
    <location>
        <position position="429"/>
    </location>
    <ligand>
        <name>heme</name>
        <dbReference type="ChEBI" id="CHEBI:30413"/>
    </ligand>
    <ligandPart>
        <name>Fe</name>
        <dbReference type="ChEBI" id="CHEBI:18248"/>
    </ligandPart>
</feature>
<dbReference type="SUPFAM" id="SSF48264">
    <property type="entry name" value="Cytochrome P450"/>
    <property type="match status" value="1"/>
</dbReference>
<proteinExistence type="evidence at transcript level"/>
<dbReference type="GO" id="GO:0008395">
    <property type="term" value="F:steroid hydroxylase activity"/>
    <property type="evidence" value="ECO:0007669"/>
    <property type="project" value="TreeGrafter"/>
</dbReference>
<keyword evidence="9" id="KW-0492">Microsome</keyword>
<evidence type="ECO:0000256" key="16">
    <source>
        <dbReference type="SAM" id="SignalP"/>
    </source>
</evidence>
<dbReference type="FunFam" id="1.10.630.10:FF:000238">
    <property type="entry name" value="Cytochrome P450 2A6"/>
    <property type="match status" value="1"/>
</dbReference>
<dbReference type="PANTHER" id="PTHR24300">
    <property type="entry name" value="CYTOCHROME P450 508A4-RELATED"/>
    <property type="match status" value="1"/>
</dbReference>
<evidence type="ECO:0000256" key="8">
    <source>
        <dbReference type="ARBA" id="ARBA00022824"/>
    </source>
</evidence>
<keyword evidence="16" id="KW-0732">Signal</keyword>
<evidence type="ECO:0000256" key="15">
    <source>
        <dbReference type="RuleBase" id="RU000461"/>
    </source>
</evidence>
<keyword evidence="13" id="KW-0472">Membrane</keyword>
<protein>
    <submittedName>
        <fullName evidence="17">CYP3039-3041A1-like protein 1</fullName>
    </submittedName>
</protein>
<evidence type="ECO:0000256" key="14">
    <source>
        <dbReference type="PIRSR" id="PIRSR602401-1"/>
    </source>
</evidence>
<keyword evidence="7 14" id="KW-0479">Metal-binding</keyword>
<evidence type="ECO:0000313" key="17">
    <source>
        <dbReference type="EMBL" id="QTW43680.1"/>
    </source>
</evidence>
<keyword evidence="6 14" id="KW-0349">Heme</keyword>
<dbReference type="GO" id="GO:0005506">
    <property type="term" value="F:iron ion binding"/>
    <property type="evidence" value="ECO:0007669"/>
    <property type="project" value="InterPro"/>
</dbReference>
<comment type="cofactor">
    <cofactor evidence="1 14">
        <name>heme</name>
        <dbReference type="ChEBI" id="CHEBI:30413"/>
    </cofactor>
</comment>